<protein>
    <submittedName>
        <fullName evidence="2">Amidohydrolase family protein</fullName>
    </submittedName>
</protein>
<dbReference type="InterPro" id="IPR011059">
    <property type="entry name" value="Metal-dep_hydrolase_composite"/>
</dbReference>
<dbReference type="PANTHER" id="PTHR32027:SF9">
    <property type="entry name" value="BLL3847 PROTEIN"/>
    <property type="match status" value="1"/>
</dbReference>
<sequence>MSSAYWLTSVRLESGYLFENDVISGTETEICHLCIEDGVIREIISTDTPLDSDLPKRDGKNLLLLPSFIEKHVHLDKTLIGETWRAVTPAANIMERCELEKRILPTLPTTINERAGLLLDTLLSAGSTEVRTHVDIYPEVGLRSLEAVRQVLENYEGKLSYEIVAFPQHGLLRSKSKELVREALREGATLIGGVDPATVDGDIEGSLQQMMELAVEANAGVDLHLHDPDYLGTFTMRRLAALTMEAGLQGRVAISHAFGLGEVPAGEAADLSAVLAEAGITIVTSVPHSRTLPPVPLLHDKGVSVAAGCDNIFDNWQPFGNGDILERAGRLAERFRWIDEYSLSQSLGFITGGKTPLDREGNRVWPKVGDEASMVLVDASSTAEAVARRAERRAVFYQGRLVAGVLNHD</sequence>
<name>A0ABX1Z626_9BACL</name>
<dbReference type="RefSeq" id="WP_171690920.1">
    <property type="nucleotide sequence ID" value="NZ_WHOC01000094.1"/>
</dbReference>
<dbReference type="InterPro" id="IPR032466">
    <property type="entry name" value="Metal_Hydrolase"/>
</dbReference>
<evidence type="ECO:0000313" key="3">
    <source>
        <dbReference type="Proteomes" id="UP000658690"/>
    </source>
</evidence>
<dbReference type="SUPFAM" id="SSF51556">
    <property type="entry name" value="Metallo-dependent hydrolases"/>
    <property type="match status" value="1"/>
</dbReference>
<feature type="domain" description="Amidohydrolase 3" evidence="1">
    <location>
        <begin position="160"/>
        <end position="402"/>
    </location>
</feature>
<comment type="caution">
    <text evidence="2">The sequence shown here is derived from an EMBL/GenBank/DDBJ whole genome shotgun (WGS) entry which is preliminary data.</text>
</comment>
<dbReference type="Gene3D" id="2.30.40.10">
    <property type="entry name" value="Urease, subunit C, domain 1"/>
    <property type="match status" value="1"/>
</dbReference>
<dbReference type="Proteomes" id="UP000658690">
    <property type="component" value="Unassembled WGS sequence"/>
</dbReference>
<dbReference type="Pfam" id="PF07969">
    <property type="entry name" value="Amidohydro_3"/>
    <property type="match status" value="1"/>
</dbReference>
<dbReference type="NCBIfam" id="NF005312">
    <property type="entry name" value="PRK06846.1"/>
    <property type="match status" value="1"/>
</dbReference>
<dbReference type="SUPFAM" id="SSF51338">
    <property type="entry name" value="Composite domain of metallo-dependent hydrolases"/>
    <property type="match status" value="1"/>
</dbReference>
<dbReference type="InterPro" id="IPR013108">
    <property type="entry name" value="Amidohydro_3"/>
</dbReference>
<dbReference type="Gene3D" id="3.20.20.140">
    <property type="entry name" value="Metal-dependent hydrolases"/>
    <property type="match status" value="1"/>
</dbReference>
<evidence type="ECO:0000259" key="1">
    <source>
        <dbReference type="Pfam" id="PF07969"/>
    </source>
</evidence>
<gene>
    <name evidence="2" type="ORF">GC102_18730</name>
</gene>
<accession>A0ABX1Z626</accession>
<proteinExistence type="predicted"/>
<keyword evidence="3" id="KW-1185">Reference proteome</keyword>
<dbReference type="EMBL" id="WHOC01000094">
    <property type="protein sequence ID" value="NOU87789.1"/>
    <property type="molecule type" value="Genomic_DNA"/>
</dbReference>
<reference evidence="2 3" key="1">
    <citation type="submission" date="2019-10" db="EMBL/GenBank/DDBJ databases">
        <title>Description of Paenibacillus choica sp. nov.</title>
        <authorList>
            <person name="Carlier A."/>
            <person name="Qi S."/>
        </authorList>
    </citation>
    <scope>NUCLEOTIDE SEQUENCE [LARGE SCALE GENOMIC DNA]</scope>
    <source>
        <strain evidence="2 3">LMG 31460</strain>
    </source>
</reference>
<dbReference type="InterPro" id="IPR052349">
    <property type="entry name" value="Metallo-hydrolase_Enzymes"/>
</dbReference>
<evidence type="ECO:0000313" key="2">
    <source>
        <dbReference type="EMBL" id="NOU87789.1"/>
    </source>
</evidence>
<organism evidence="2 3">
    <name type="scientific">Paenibacillus germinis</name>
    <dbReference type="NCBI Taxonomy" id="2654979"/>
    <lineage>
        <taxon>Bacteria</taxon>
        <taxon>Bacillati</taxon>
        <taxon>Bacillota</taxon>
        <taxon>Bacilli</taxon>
        <taxon>Bacillales</taxon>
        <taxon>Paenibacillaceae</taxon>
        <taxon>Paenibacillus</taxon>
    </lineage>
</organism>
<dbReference type="CDD" id="cd01293">
    <property type="entry name" value="Bact_CD"/>
    <property type="match status" value="1"/>
</dbReference>
<dbReference type="PANTHER" id="PTHR32027">
    <property type="entry name" value="CYTOSINE DEAMINASE"/>
    <property type="match status" value="1"/>
</dbReference>